<evidence type="ECO:0000259" key="12">
    <source>
        <dbReference type="PROSITE" id="PS50893"/>
    </source>
</evidence>
<evidence type="ECO:0000256" key="5">
    <source>
        <dbReference type="ARBA" id="ARBA00022741"/>
    </source>
</evidence>
<keyword evidence="4 11" id="KW-0812">Transmembrane</keyword>
<gene>
    <name evidence="14" type="primary">msbA</name>
    <name evidence="14" type="ORF">MU846_02050</name>
</gene>
<feature type="transmembrane region" description="Helical" evidence="11">
    <location>
        <begin position="64"/>
        <end position="92"/>
    </location>
</feature>
<dbReference type="PROSITE" id="PS50929">
    <property type="entry name" value="ABC_TM1F"/>
    <property type="match status" value="1"/>
</dbReference>
<dbReference type="PANTHER" id="PTHR43394:SF1">
    <property type="entry name" value="ATP-BINDING CASSETTE SUB-FAMILY B MEMBER 10, MITOCHONDRIAL"/>
    <property type="match status" value="1"/>
</dbReference>
<feature type="transmembrane region" description="Helical" evidence="11">
    <location>
        <begin position="25"/>
        <end position="44"/>
    </location>
</feature>
<dbReference type="InterPro" id="IPR039421">
    <property type="entry name" value="Type_1_exporter"/>
</dbReference>
<keyword evidence="7" id="KW-1278">Translocase</keyword>
<dbReference type="SMART" id="SM00382">
    <property type="entry name" value="AAA"/>
    <property type="match status" value="1"/>
</dbReference>
<evidence type="ECO:0000256" key="7">
    <source>
        <dbReference type="ARBA" id="ARBA00022967"/>
    </source>
</evidence>
<keyword evidence="6" id="KW-0067">ATP-binding</keyword>
<evidence type="ECO:0000256" key="9">
    <source>
        <dbReference type="ARBA" id="ARBA00023055"/>
    </source>
</evidence>
<dbReference type="SUPFAM" id="SSF52540">
    <property type="entry name" value="P-loop containing nucleoside triphosphate hydrolases"/>
    <property type="match status" value="1"/>
</dbReference>
<dbReference type="InterPro" id="IPR011917">
    <property type="entry name" value="ABC_transpr_lipidA"/>
</dbReference>
<evidence type="ECO:0000313" key="14">
    <source>
        <dbReference type="EMBL" id="MCK0536484.1"/>
    </source>
</evidence>
<protein>
    <submittedName>
        <fullName evidence="14">Lipid A export permease/ATP-binding protein MsbA</fullName>
    </submittedName>
</protein>
<comment type="caution">
    <text evidence="14">The sequence shown here is derived from an EMBL/GenBank/DDBJ whole genome shotgun (WGS) entry which is preliminary data.</text>
</comment>
<evidence type="ECO:0000256" key="10">
    <source>
        <dbReference type="ARBA" id="ARBA00023136"/>
    </source>
</evidence>
<evidence type="ECO:0000256" key="8">
    <source>
        <dbReference type="ARBA" id="ARBA00022989"/>
    </source>
</evidence>
<dbReference type="InterPro" id="IPR017871">
    <property type="entry name" value="ABC_transporter-like_CS"/>
</dbReference>
<dbReference type="Gene3D" id="3.40.50.300">
    <property type="entry name" value="P-loop containing nucleotide triphosphate hydrolases"/>
    <property type="match status" value="1"/>
</dbReference>
<dbReference type="Pfam" id="PF00664">
    <property type="entry name" value="ABC_membrane"/>
    <property type="match status" value="1"/>
</dbReference>
<feature type="domain" description="ABC transporter" evidence="12">
    <location>
        <begin position="341"/>
        <end position="576"/>
    </location>
</feature>
<dbReference type="EMBL" id="JALKII010000001">
    <property type="protein sequence ID" value="MCK0536484.1"/>
    <property type="molecule type" value="Genomic_DNA"/>
</dbReference>
<evidence type="ECO:0000313" key="15">
    <source>
        <dbReference type="Proteomes" id="UP001165524"/>
    </source>
</evidence>
<feature type="domain" description="ABC transmembrane type-1" evidence="13">
    <location>
        <begin position="29"/>
        <end position="309"/>
    </location>
</feature>
<dbReference type="InterPro" id="IPR027417">
    <property type="entry name" value="P-loop_NTPase"/>
</dbReference>
<dbReference type="PANTHER" id="PTHR43394">
    <property type="entry name" value="ATP-DEPENDENT PERMEASE MDL1, MITOCHONDRIAL"/>
    <property type="match status" value="1"/>
</dbReference>
<evidence type="ECO:0000259" key="13">
    <source>
        <dbReference type="PROSITE" id="PS50929"/>
    </source>
</evidence>
<keyword evidence="10 11" id="KW-0472">Membrane</keyword>
<accession>A0ABT0E3U5</accession>
<feature type="transmembrane region" description="Helical" evidence="11">
    <location>
        <begin position="249"/>
        <end position="271"/>
    </location>
</feature>
<dbReference type="Pfam" id="PF00005">
    <property type="entry name" value="ABC_tran"/>
    <property type="match status" value="1"/>
</dbReference>
<keyword evidence="15" id="KW-1185">Reference proteome</keyword>
<evidence type="ECO:0000256" key="2">
    <source>
        <dbReference type="ARBA" id="ARBA00022448"/>
    </source>
</evidence>
<name>A0ABT0E3U5_9GAMM</name>
<dbReference type="InterPro" id="IPR036640">
    <property type="entry name" value="ABC1_TM_sf"/>
</dbReference>
<reference evidence="14" key="1">
    <citation type="submission" date="2022-04" db="EMBL/GenBank/DDBJ databases">
        <title>Alcanivorax sp. CY1518 draft genome sequence.</title>
        <authorList>
            <person name="Zhao G."/>
            <person name="An M."/>
        </authorList>
    </citation>
    <scope>NUCLEOTIDE SEQUENCE</scope>
    <source>
        <strain evidence="14">CY1518</strain>
    </source>
</reference>
<keyword evidence="8 11" id="KW-1133">Transmembrane helix</keyword>
<proteinExistence type="predicted"/>
<evidence type="ECO:0000256" key="4">
    <source>
        <dbReference type="ARBA" id="ARBA00022692"/>
    </source>
</evidence>
<dbReference type="SUPFAM" id="SSF90123">
    <property type="entry name" value="ABC transporter transmembrane region"/>
    <property type="match status" value="1"/>
</dbReference>
<dbReference type="CDD" id="cd18552">
    <property type="entry name" value="ABC_6TM_MsbA_like"/>
    <property type="match status" value="1"/>
</dbReference>
<dbReference type="NCBIfam" id="TIGR02203">
    <property type="entry name" value="MsbA_lipidA"/>
    <property type="match status" value="1"/>
</dbReference>
<feature type="transmembrane region" description="Helical" evidence="11">
    <location>
        <begin position="142"/>
        <end position="161"/>
    </location>
</feature>
<keyword evidence="9" id="KW-0445">Lipid transport</keyword>
<dbReference type="InterPro" id="IPR003439">
    <property type="entry name" value="ABC_transporter-like_ATP-bd"/>
</dbReference>
<dbReference type="Gene3D" id="1.20.1560.10">
    <property type="entry name" value="ABC transporter type 1, transmembrane domain"/>
    <property type="match status" value="1"/>
</dbReference>
<evidence type="ECO:0000256" key="3">
    <source>
        <dbReference type="ARBA" id="ARBA00022475"/>
    </source>
</evidence>
<dbReference type="InterPro" id="IPR003593">
    <property type="entry name" value="AAA+_ATPase"/>
</dbReference>
<keyword evidence="2" id="KW-0813">Transport</keyword>
<dbReference type="Proteomes" id="UP001165524">
    <property type="component" value="Unassembled WGS sequence"/>
</dbReference>
<keyword evidence="5" id="KW-0547">Nucleotide-binding</keyword>
<keyword evidence="3" id="KW-1003">Cell membrane</keyword>
<dbReference type="PROSITE" id="PS00211">
    <property type="entry name" value="ABC_TRANSPORTER_1"/>
    <property type="match status" value="1"/>
</dbReference>
<organism evidence="14 15">
    <name type="scientific">Alcanivorax quisquiliarum</name>
    <dbReference type="NCBI Taxonomy" id="2933565"/>
    <lineage>
        <taxon>Bacteria</taxon>
        <taxon>Pseudomonadati</taxon>
        <taxon>Pseudomonadota</taxon>
        <taxon>Gammaproteobacteria</taxon>
        <taxon>Oceanospirillales</taxon>
        <taxon>Alcanivoracaceae</taxon>
        <taxon>Alcanivorax</taxon>
    </lineage>
</organism>
<feature type="transmembrane region" description="Helical" evidence="11">
    <location>
        <begin position="167"/>
        <end position="185"/>
    </location>
</feature>
<evidence type="ECO:0000256" key="1">
    <source>
        <dbReference type="ARBA" id="ARBA00004651"/>
    </source>
</evidence>
<dbReference type="RefSeq" id="WP_246947723.1">
    <property type="nucleotide sequence ID" value="NZ_JALKII010000001.1"/>
</dbReference>
<sequence>MTTPLQQENTWQTYKRLLRYTRRHGWVLAGSVLGYLIYSAMQPLVAEMMRIITETIENPTPERVLLICIAPFVINLIQGIGQFIGAYCITWVGQRIVYDLRNETFQHVLRLPTREYQKSASGRLLSRITYDAQQVTAAGTDAVTIILREGLTVIGLLGYLLYSNWKLTMILFTVGPIIALMVNYMSKRFRAISRRIQGSMGNITQYLGEAIEGNQPVKIFAGQALEEERFERASRRFQKQHVKMEVSKVTSTVTVQLVVAIGVGVITYLYIQIMGEAITVGEFLAFIAAVALIQKPLKQLTDVNVKIQRGVTGAASVFDLMDREAEPDIGTVPLQRARGDIVFDKVTFGYAPDAPVLRDLSFSVSPGQTLAMVGRSGAGKSTVAALIPRFYDPDAGQILLDGQPLTAYSLADLRRQIAMVTQKVVLFNDTIRNNIAYGELRSRSEAEIIQAAKDAYAWDFISKLEHGLDTEVGQDGMQLSGGQRQRLAIARALLKDAPILILDEATSALDNESEHYIQQALERVMKGRTTIVIAHRLTTIEKADRILVMDQGQVVESGTHEELLAQGGQYGQLHQMNFADH</sequence>
<dbReference type="PROSITE" id="PS50893">
    <property type="entry name" value="ABC_TRANSPORTER_2"/>
    <property type="match status" value="1"/>
</dbReference>
<evidence type="ECO:0000256" key="6">
    <source>
        <dbReference type="ARBA" id="ARBA00022840"/>
    </source>
</evidence>
<dbReference type="InterPro" id="IPR011527">
    <property type="entry name" value="ABC1_TM_dom"/>
</dbReference>
<evidence type="ECO:0000256" key="11">
    <source>
        <dbReference type="SAM" id="Phobius"/>
    </source>
</evidence>
<comment type="subcellular location">
    <subcellularLocation>
        <location evidence="1">Cell membrane</location>
        <topology evidence="1">Multi-pass membrane protein</topology>
    </subcellularLocation>
</comment>